<evidence type="ECO:0000256" key="14">
    <source>
        <dbReference type="ARBA" id="ARBA00023242"/>
    </source>
</evidence>
<dbReference type="AlphaFoldDB" id="A2E0P4"/>
<dbReference type="EMBL" id="DS113280">
    <property type="protein sequence ID" value="EAY13789.1"/>
    <property type="molecule type" value="Genomic_DNA"/>
</dbReference>
<gene>
    <name evidence="15" type="ORF">TVAG_468050</name>
</gene>
<dbReference type="InterPro" id="IPR036397">
    <property type="entry name" value="RNaseH_sf"/>
</dbReference>
<evidence type="ECO:0000256" key="10">
    <source>
        <dbReference type="ARBA" id="ARBA00022839"/>
    </source>
</evidence>
<dbReference type="GO" id="GO:0046872">
    <property type="term" value="F:metal ion binding"/>
    <property type="evidence" value="ECO:0007669"/>
    <property type="project" value="UniProtKB-KW"/>
</dbReference>
<evidence type="ECO:0000256" key="2">
    <source>
        <dbReference type="ARBA" id="ARBA00004123"/>
    </source>
</evidence>
<evidence type="ECO:0000256" key="1">
    <source>
        <dbReference type="ARBA" id="ARBA00001663"/>
    </source>
</evidence>
<reference evidence="15" key="1">
    <citation type="submission" date="2006-10" db="EMBL/GenBank/DDBJ databases">
        <authorList>
            <person name="Amadeo P."/>
            <person name="Zhao Q."/>
            <person name="Wortman J."/>
            <person name="Fraser-Liggett C."/>
            <person name="Carlton J."/>
        </authorList>
    </citation>
    <scope>NUCLEOTIDE SEQUENCE</scope>
    <source>
        <strain evidence="15">G3</strain>
    </source>
</reference>
<comment type="subcellular location">
    <subcellularLocation>
        <location evidence="3">Cytoplasm</location>
    </subcellularLocation>
    <subcellularLocation>
        <location evidence="2">Nucleus</location>
    </subcellularLocation>
</comment>
<evidence type="ECO:0000313" key="15">
    <source>
        <dbReference type="EMBL" id="EAY13789.1"/>
    </source>
</evidence>
<keyword evidence="8" id="KW-0479">Metal-binding</keyword>
<dbReference type="PANTHER" id="PTHR10797">
    <property type="entry name" value="CCR4-NOT TRANSCRIPTION COMPLEX SUBUNIT"/>
    <property type="match status" value="1"/>
</dbReference>
<keyword evidence="16" id="KW-1185">Reference proteome</keyword>
<keyword evidence="7" id="KW-0540">Nuclease</keyword>
<dbReference type="InParanoid" id="A2E0P4"/>
<evidence type="ECO:0000256" key="4">
    <source>
        <dbReference type="ARBA" id="ARBA00008372"/>
    </source>
</evidence>
<dbReference type="GO" id="GO:0000932">
    <property type="term" value="C:P-body"/>
    <property type="evidence" value="ECO:0000318"/>
    <property type="project" value="GO_Central"/>
</dbReference>
<dbReference type="STRING" id="5722.A2E0P4"/>
<dbReference type="Proteomes" id="UP000001542">
    <property type="component" value="Unassembled WGS sequence"/>
</dbReference>
<comment type="catalytic activity">
    <reaction evidence="1">
        <text>Exonucleolytic cleavage of poly(A) to 5'-AMP.</text>
        <dbReference type="EC" id="3.1.13.4"/>
    </reaction>
</comment>
<keyword evidence="9" id="KW-0378">Hydrolase</keyword>
<keyword evidence="10" id="KW-0269">Exonuclease</keyword>
<keyword evidence="11" id="KW-0694">RNA-binding</keyword>
<sequence length="254" mass="29260">MKQDDIVDVWAYNLETEMEKIAHLLPKYHYVGMDTEFSGFFLKSPPFSASDEVKYQVERENVNRMKLIQIGITLADEDGKVPQPICTWQFNFKFDLSHDMQSTDSINLLFQSGIDFDKFLKDGIDISDFIPIFYASGLIMNDNVIWVTFAAGYDIAYLVKLVTADILPDTSAEFDRVVRTYFPHYYDVRYMIMQINPGVGSLQSLSKELGVLRYGPMHQAGSDSYVTVLSFFAACRRHFRGTLIHEKFRNKSCK</sequence>
<evidence type="ECO:0000313" key="16">
    <source>
        <dbReference type="Proteomes" id="UP000001542"/>
    </source>
</evidence>
<keyword evidence="14" id="KW-0539">Nucleus</keyword>
<keyword evidence="12" id="KW-0805">Transcription regulation</keyword>
<evidence type="ECO:0000256" key="7">
    <source>
        <dbReference type="ARBA" id="ARBA00022722"/>
    </source>
</evidence>
<evidence type="ECO:0000256" key="5">
    <source>
        <dbReference type="ARBA" id="ARBA00012161"/>
    </source>
</evidence>
<dbReference type="InterPro" id="IPR012337">
    <property type="entry name" value="RNaseH-like_sf"/>
</dbReference>
<dbReference type="GO" id="GO:0005634">
    <property type="term" value="C:nucleus"/>
    <property type="evidence" value="ECO:0007669"/>
    <property type="project" value="UniProtKB-SubCell"/>
</dbReference>
<dbReference type="SMR" id="A2E0P4"/>
<proteinExistence type="inferred from homology"/>
<dbReference type="RefSeq" id="XP_001326012.1">
    <property type="nucleotide sequence ID" value="XM_001325977.1"/>
</dbReference>
<name>A2E0P4_TRIV3</name>
<dbReference type="VEuPathDB" id="TrichDB:TVAG_468050"/>
<accession>A2E0P4</accession>
<dbReference type="InterPro" id="IPR039637">
    <property type="entry name" value="CNOT7/CNOT8/Pop2"/>
</dbReference>
<dbReference type="GO" id="GO:0030015">
    <property type="term" value="C:CCR4-NOT core complex"/>
    <property type="evidence" value="ECO:0000318"/>
    <property type="project" value="GO_Central"/>
</dbReference>
<evidence type="ECO:0000256" key="12">
    <source>
        <dbReference type="ARBA" id="ARBA00023015"/>
    </source>
</evidence>
<dbReference type="VEuPathDB" id="TrichDB:TVAGG3_0073760"/>
<dbReference type="KEGG" id="tva:4771774"/>
<comment type="similarity">
    <text evidence="4">Belongs to the CAF1 family.</text>
</comment>
<evidence type="ECO:0000256" key="9">
    <source>
        <dbReference type="ARBA" id="ARBA00022801"/>
    </source>
</evidence>
<dbReference type="FunFam" id="3.30.420.10:FF:000048">
    <property type="entry name" value="CCR4-associated factor 1, putative"/>
    <property type="match status" value="1"/>
</dbReference>
<keyword evidence="13" id="KW-0804">Transcription</keyword>
<evidence type="ECO:0000256" key="13">
    <source>
        <dbReference type="ARBA" id="ARBA00023163"/>
    </source>
</evidence>
<dbReference type="InterPro" id="IPR006941">
    <property type="entry name" value="RNase_CAF1"/>
</dbReference>
<dbReference type="GO" id="GO:0004535">
    <property type="term" value="F:poly(A)-specific ribonuclease activity"/>
    <property type="evidence" value="ECO:0000318"/>
    <property type="project" value="GO_Central"/>
</dbReference>
<dbReference type="SUPFAM" id="SSF53098">
    <property type="entry name" value="Ribonuclease H-like"/>
    <property type="match status" value="1"/>
</dbReference>
<protein>
    <recommendedName>
        <fullName evidence="5">poly(A)-specific ribonuclease</fullName>
        <ecNumber evidence="5">3.1.13.4</ecNumber>
    </recommendedName>
</protein>
<evidence type="ECO:0000256" key="8">
    <source>
        <dbReference type="ARBA" id="ARBA00022723"/>
    </source>
</evidence>
<evidence type="ECO:0000256" key="6">
    <source>
        <dbReference type="ARBA" id="ARBA00022490"/>
    </source>
</evidence>
<dbReference type="Gene3D" id="3.30.420.10">
    <property type="entry name" value="Ribonuclease H-like superfamily/Ribonuclease H"/>
    <property type="match status" value="1"/>
</dbReference>
<dbReference type="GO" id="GO:0000288">
    <property type="term" value="P:nuclear-transcribed mRNA catabolic process, deadenylation-dependent decay"/>
    <property type="evidence" value="ECO:0000318"/>
    <property type="project" value="GO_Central"/>
</dbReference>
<reference evidence="15" key="2">
    <citation type="journal article" date="2007" name="Science">
        <title>Draft genome sequence of the sexually transmitted pathogen Trichomonas vaginalis.</title>
        <authorList>
            <person name="Carlton J.M."/>
            <person name="Hirt R.P."/>
            <person name="Silva J.C."/>
            <person name="Delcher A.L."/>
            <person name="Schatz M."/>
            <person name="Zhao Q."/>
            <person name="Wortman J.R."/>
            <person name="Bidwell S.L."/>
            <person name="Alsmark U.C.M."/>
            <person name="Besteiro S."/>
            <person name="Sicheritz-Ponten T."/>
            <person name="Noel C.J."/>
            <person name="Dacks J.B."/>
            <person name="Foster P.G."/>
            <person name="Simillion C."/>
            <person name="Van de Peer Y."/>
            <person name="Miranda-Saavedra D."/>
            <person name="Barton G.J."/>
            <person name="Westrop G.D."/>
            <person name="Mueller S."/>
            <person name="Dessi D."/>
            <person name="Fiori P.L."/>
            <person name="Ren Q."/>
            <person name="Paulsen I."/>
            <person name="Zhang H."/>
            <person name="Bastida-Corcuera F.D."/>
            <person name="Simoes-Barbosa A."/>
            <person name="Brown M.T."/>
            <person name="Hayes R.D."/>
            <person name="Mukherjee M."/>
            <person name="Okumura C.Y."/>
            <person name="Schneider R."/>
            <person name="Smith A.J."/>
            <person name="Vanacova S."/>
            <person name="Villalvazo M."/>
            <person name="Haas B.J."/>
            <person name="Pertea M."/>
            <person name="Feldblyum T.V."/>
            <person name="Utterback T.R."/>
            <person name="Shu C.L."/>
            <person name="Osoegawa K."/>
            <person name="de Jong P.J."/>
            <person name="Hrdy I."/>
            <person name="Horvathova L."/>
            <person name="Zubacova Z."/>
            <person name="Dolezal P."/>
            <person name="Malik S.B."/>
            <person name="Logsdon J.M. Jr."/>
            <person name="Henze K."/>
            <person name="Gupta A."/>
            <person name="Wang C.C."/>
            <person name="Dunne R.L."/>
            <person name="Upcroft J.A."/>
            <person name="Upcroft P."/>
            <person name="White O."/>
            <person name="Salzberg S.L."/>
            <person name="Tang P."/>
            <person name="Chiu C.-H."/>
            <person name="Lee Y.-S."/>
            <person name="Embley T.M."/>
            <person name="Coombs G.H."/>
            <person name="Mottram J.C."/>
            <person name="Tachezy J."/>
            <person name="Fraser-Liggett C.M."/>
            <person name="Johnson P.J."/>
        </authorList>
    </citation>
    <scope>NUCLEOTIDE SEQUENCE [LARGE SCALE GENOMIC DNA]</scope>
    <source>
        <strain evidence="15">G3</strain>
    </source>
</reference>
<dbReference type="EC" id="3.1.13.4" evidence="5"/>
<dbReference type="eggNOG" id="KOG0304">
    <property type="taxonomic scope" value="Eukaryota"/>
</dbReference>
<dbReference type="OrthoDB" id="1164111at2759"/>
<evidence type="ECO:0000256" key="11">
    <source>
        <dbReference type="ARBA" id="ARBA00022884"/>
    </source>
</evidence>
<dbReference type="Pfam" id="PF04857">
    <property type="entry name" value="CAF1"/>
    <property type="match status" value="2"/>
</dbReference>
<dbReference type="GO" id="GO:0003723">
    <property type="term" value="F:RNA binding"/>
    <property type="evidence" value="ECO:0007669"/>
    <property type="project" value="UniProtKB-KW"/>
</dbReference>
<evidence type="ECO:0000256" key="3">
    <source>
        <dbReference type="ARBA" id="ARBA00004496"/>
    </source>
</evidence>
<keyword evidence="6" id="KW-0963">Cytoplasm</keyword>
<organism evidence="15 16">
    <name type="scientific">Trichomonas vaginalis (strain ATCC PRA-98 / G3)</name>
    <dbReference type="NCBI Taxonomy" id="412133"/>
    <lineage>
        <taxon>Eukaryota</taxon>
        <taxon>Metamonada</taxon>
        <taxon>Parabasalia</taxon>
        <taxon>Trichomonadida</taxon>
        <taxon>Trichomonadidae</taxon>
        <taxon>Trichomonas</taxon>
    </lineage>
</organism>